<comment type="similarity">
    <text evidence="1 6">Belongs to the peptidase S8 family.</text>
</comment>
<dbReference type="Proteomes" id="UP000218627">
    <property type="component" value="Unassembled WGS sequence"/>
</dbReference>
<dbReference type="InterPro" id="IPR022398">
    <property type="entry name" value="Peptidase_S8_His-AS"/>
</dbReference>
<evidence type="ECO:0000256" key="2">
    <source>
        <dbReference type="ARBA" id="ARBA00022670"/>
    </source>
</evidence>
<protein>
    <submittedName>
        <fullName evidence="10">Subtilase family protein</fullName>
    </submittedName>
</protein>
<dbReference type="Gene3D" id="3.40.50.200">
    <property type="entry name" value="Peptidase S8/S53 domain"/>
    <property type="match status" value="1"/>
</dbReference>
<sequence length="640" mass="68313">MRKFLVLLLCFFAFSYSMDVKVLTKDGKVKVINLSHSDLKSLQEQRDILYVEPPKKLRFLDDVSSNSSYVVWGSGNQSIMISYNKPFFGYIFGASLSGNGCSQDGLFFQCASSTTLNISSVGSYRLILVGEGINSEDIVGGERKYLLGTRASLSGKTGKGVVIGIIDSGVNFCHPAFRNPDGTTRVLFYRDYTGIELNASQINSMINNGVCNYDDEGHGTAVAGVAGGYWASTRYNSPAKDAKFIIYKTNLLDTDVMMGLDYIKSKTQSLNMPAVVNLSLGTHLDPHDGTGLLDRYIDQVSGPGFVVVVSAGNEGSDRIHARITSSSGNVGISASSVDIEGWYTRGSSYRVQVCDQSGTSCVSAEPGNIANAQVGTTLCFAYIDNTTLSSPLNGDGQLYIQVSCTNPTNLILRLTRLSPSGIIDMWLEGEGRFTNGQVDDGFGGFSYTVSSPGTSKSAITVGAIGANYIGSSYFDNYGRIAFFSSRGPTRDNRIKPDVVADGYFQCTANANFSNTSNPNLCGSVGSGSYYVAMAGTSFSAPAVVSLIAMYMQDHPSADPIEVKNWLTGNALYDTEGTAPNIAYGYGKAVWKETPSSTGSSGGSSGGGCSMVSSGSPVSLFAWLLILVVALLRKRFFIFVS</sequence>
<feature type="active site" description="Charge relay system" evidence="5 6">
    <location>
        <position position="218"/>
    </location>
</feature>
<proteinExistence type="inferred from homology"/>
<dbReference type="PROSITE" id="PS00137">
    <property type="entry name" value="SUBTILASE_HIS"/>
    <property type="match status" value="1"/>
</dbReference>
<feature type="signal peptide" evidence="8">
    <location>
        <begin position="1"/>
        <end position="18"/>
    </location>
</feature>
<dbReference type="OrthoDB" id="9762689at2"/>
<evidence type="ECO:0000256" key="3">
    <source>
        <dbReference type="ARBA" id="ARBA00022801"/>
    </source>
</evidence>
<evidence type="ECO:0000256" key="8">
    <source>
        <dbReference type="SAM" id="SignalP"/>
    </source>
</evidence>
<dbReference type="InterPro" id="IPR050131">
    <property type="entry name" value="Peptidase_S8_subtilisin-like"/>
</dbReference>
<keyword evidence="4 6" id="KW-0720">Serine protease</keyword>
<dbReference type="Gene3D" id="2.60.120.1290">
    <property type="match status" value="1"/>
</dbReference>
<dbReference type="EMBL" id="OBEN01000011">
    <property type="protein sequence ID" value="SNZ16340.1"/>
    <property type="molecule type" value="Genomic_DNA"/>
</dbReference>
<organism evidence="10 11">
    <name type="scientific">Hydrogenobacter hydrogenophilus</name>
    <dbReference type="NCBI Taxonomy" id="35835"/>
    <lineage>
        <taxon>Bacteria</taxon>
        <taxon>Pseudomonadati</taxon>
        <taxon>Aquificota</taxon>
        <taxon>Aquificia</taxon>
        <taxon>Aquificales</taxon>
        <taxon>Aquificaceae</taxon>
        <taxon>Hydrogenobacter</taxon>
    </lineage>
</organism>
<dbReference type="PRINTS" id="PR00723">
    <property type="entry name" value="SUBTILISIN"/>
</dbReference>
<feature type="transmembrane region" description="Helical" evidence="7">
    <location>
        <begin position="613"/>
        <end position="631"/>
    </location>
</feature>
<dbReference type="PANTHER" id="PTHR43806">
    <property type="entry name" value="PEPTIDASE S8"/>
    <property type="match status" value="1"/>
</dbReference>
<dbReference type="PANTHER" id="PTHR43806:SF65">
    <property type="entry name" value="SERINE PROTEASE APRX"/>
    <property type="match status" value="1"/>
</dbReference>
<evidence type="ECO:0000256" key="5">
    <source>
        <dbReference type="PIRSR" id="PIRSR615500-1"/>
    </source>
</evidence>
<evidence type="ECO:0000313" key="11">
    <source>
        <dbReference type="Proteomes" id="UP000218627"/>
    </source>
</evidence>
<name>A0A285P3N9_9AQUI</name>
<dbReference type="GO" id="GO:0004252">
    <property type="term" value="F:serine-type endopeptidase activity"/>
    <property type="evidence" value="ECO:0007669"/>
    <property type="project" value="UniProtKB-UniRule"/>
</dbReference>
<dbReference type="GO" id="GO:0006508">
    <property type="term" value="P:proteolysis"/>
    <property type="evidence" value="ECO:0007669"/>
    <property type="project" value="UniProtKB-KW"/>
</dbReference>
<dbReference type="InterPro" id="IPR015500">
    <property type="entry name" value="Peptidase_S8_subtilisin-rel"/>
</dbReference>
<dbReference type="InterPro" id="IPR023827">
    <property type="entry name" value="Peptidase_S8_Asp-AS"/>
</dbReference>
<keyword evidence="3 6" id="KW-0378">Hydrolase</keyword>
<feature type="chain" id="PRO_5012041017" evidence="8">
    <location>
        <begin position="19"/>
        <end position="640"/>
    </location>
</feature>
<keyword evidence="2 6" id="KW-0645">Protease</keyword>
<dbReference type="AlphaFoldDB" id="A0A285P3N9"/>
<keyword evidence="11" id="KW-1185">Reference proteome</keyword>
<keyword evidence="8" id="KW-0732">Signal</keyword>
<accession>A0A285P3N9</accession>
<gene>
    <name evidence="10" type="ORF">SAMN06265353_1560</name>
</gene>
<dbReference type="SUPFAM" id="SSF52743">
    <property type="entry name" value="Subtilisin-like"/>
    <property type="match status" value="1"/>
</dbReference>
<dbReference type="InterPro" id="IPR000209">
    <property type="entry name" value="Peptidase_S8/S53_dom"/>
</dbReference>
<reference evidence="11" key="1">
    <citation type="submission" date="2017-09" db="EMBL/GenBank/DDBJ databases">
        <authorList>
            <person name="Varghese N."/>
            <person name="Submissions S."/>
        </authorList>
    </citation>
    <scope>NUCLEOTIDE SEQUENCE [LARGE SCALE GENOMIC DNA]</scope>
    <source>
        <strain evidence="11">DSM 2913</strain>
    </source>
</reference>
<keyword evidence="7" id="KW-0472">Membrane</keyword>
<feature type="domain" description="Peptidase S8/S53" evidence="9">
    <location>
        <begin position="158"/>
        <end position="379"/>
    </location>
</feature>
<evidence type="ECO:0000259" key="9">
    <source>
        <dbReference type="Pfam" id="PF00082"/>
    </source>
</evidence>
<keyword evidence="7" id="KW-1133">Transmembrane helix</keyword>
<dbReference type="RefSeq" id="WP_096603093.1">
    <property type="nucleotide sequence ID" value="NZ_OBEN01000011.1"/>
</dbReference>
<evidence type="ECO:0000256" key="7">
    <source>
        <dbReference type="SAM" id="Phobius"/>
    </source>
</evidence>
<feature type="domain" description="Peptidase S8/S53" evidence="9">
    <location>
        <begin position="446"/>
        <end position="586"/>
    </location>
</feature>
<feature type="active site" description="Charge relay system" evidence="5 6">
    <location>
        <position position="537"/>
    </location>
</feature>
<evidence type="ECO:0000256" key="1">
    <source>
        <dbReference type="ARBA" id="ARBA00011073"/>
    </source>
</evidence>
<dbReference type="InterPro" id="IPR036852">
    <property type="entry name" value="Peptidase_S8/S53_dom_sf"/>
</dbReference>
<dbReference type="PROSITE" id="PS51892">
    <property type="entry name" value="SUBTILASE"/>
    <property type="match status" value="1"/>
</dbReference>
<evidence type="ECO:0000256" key="6">
    <source>
        <dbReference type="PROSITE-ProRule" id="PRU01240"/>
    </source>
</evidence>
<keyword evidence="7" id="KW-0812">Transmembrane</keyword>
<feature type="active site" description="Charge relay system" evidence="5 6">
    <location>
        <position position="167"/>
    </location>
</feature>
<evidence type="ECO:0000256" key="4">
    <source>
        <dbReference type="ARBA" id="ARBA00022825"/>
    </source>
</evidence>
<evidence type="ECO:0000313" key="10">
    <source>
        <dbReference type="EMBL" id="SNZ16340.1"/>
    </source>
</evidence>
<dbReference type="PROSITE" id="PS00136">
    <property type="entry name" value="SUBTILASE_ASP"/>
    <property type="match status" value="1"/>
</dbReference>
<dbReference type="Pfam" id="PF00082">
    <property type="entry name" value="Peptidase_S8"/>
    <property type="match status" value="2"/>
</dbReference>